<feature type="compositionally biased region" description="Basic and acidic residues" evidence="4">
    <location>
        <begin position="1762"/>
        <end position="1802"/>
    </location>
</feature>
<dbReference type="PROSITE" id="PS50014">
    <property type="entry name" value="BROMODOMAIN_2"/>
    <property type="match status" value="2"/>
</dbReference>
<evidence type="ECO:0000313" key="7">
    <source>
        <dbReference type="EMBL" id="MBW49326.1"/>
    </source>
</evidence>
<feature type="compositionally biased region" description="Low complexity" evidence="4">
    <location>
        <begin position="1030"/>
        <end position="1070"/>
    </location>
</feature>
<feature type="compositionally biased region" description="Basic and acidic residues" evidence="4">
    <location>
        <begin position="1840"/>
        <end position="1863"/>
    </location>
</feature>
<evidence type="ECO:0000256" key="1">
    <source>
        <dbReference type="ARBA" id="ARBA00022737"/>
    </source>
</evidence>
<sequence length="1884" mass="195724">MDEPPPRNEPAVEPVNGIVQPPFMPPADRPGRLTNQIHFLLRTVMKAVWKHQFSWPFQQPVDAKKLNLPDYHKIIKQPMDLGTIKKRLENNYYWSSKECIKDFNTMFTNCYVYNKPGEDVVVMAQTLEKLFLTKVSLMPKDETEMEVPQPKGGKKKPRSLAPPGTLVGGNASVTGAAAAAGVAPNAAIVAGANAVAAAAAAAAAARARPGSSLGATVTSSSVPPVSAATVTGLSAVSAAAAMVPSVPPIGTMPPQTVPGSTNTTTTATPNSAVAALAAAAAAAAAASNAPHNPIGGNPIGAAPVVSKPAAPANSPYLVNSSQAGMETVIPPQQPAKVKKGVKRKADTTTPTATVFDPHYGTAMDASAAKIATRRESGRQDIVPYQTSTYPMSPMAHQGTTSSQYPPKNKEKLSDALKSCNEILKELFSKKHSGYAWPFYKPVDAELLGLHDYHDIIKKPMDLGTVKRKMDNREYKSAPEFAADVRLIFTNCYKYNPPDHDVVAMGRKLQDVFEMRLANIPDEPVNNVAPHHHTGKESEPSSSSDSNESEEESDSDEECVQKLKILEKQLFEMQERMKKLNEERMMKKKQKKKVKDKKKPAMMGGPAGLASSDIKPVMDPHAVLGMPHGPGGKGMHQMVGAMGGPPPMGPGVAPPMPVPGAKGKGAKGQRGPKAAGAGGATGAGGANAPTKRAKNATAAGGGAGGMARAPNKKKASQNISNFDSEEEDTAKPMSYDEKRQLSLDINKLPGDKLGRVVHIIQSREPSLRDSNPDEIEIDFETLKPSTLRELESYVASCLRKKTRKPYYKKVSGKSKEEQMTEKKQELEKRLQDVTGQLGTAKKNAKKDEANKQDVAPSGGNMSSSSSSSDSSSSSSSDSSSSDSSDSEAEPGRPPRKKKKDTSSPIAATGVAVSNASAPVVASSLSATAAISLPSVVASNTNSNTITIITNSNSTVTPLPNAAMNLNPMQQQQTQAAGNPSAAQQLQAMLQQPAGLASTVIPPPHSSASSALSLSTTSGASTLTTMGGGGSIAASSGNSSSTSSVATTTTTTNNSNMLNNATNNSSSNTAVNNNPAVSSFGVVGMNLNSSGSNSSGSSLLGTALQTTTATVVPPSLLQMPLLPAHQQQQQQQPQQQQQQPQQQQQQPQQQQQQQLLTANSHTQANPLISPLLSVVGSGTSSSNSTTVHSSNLSVASGGNLSATATGSSNSNQISLPIPSPNTNSITSSTTATTTTSTMLPVNALTSNSNSHNHSHANLNNALNVVTQHHQQQQQQAVSNAATVSLQSTGITSNGSVTAAPVTSLPPSSGSNSIISTTDNGLSVNNGLISSMLGLPPTSQIATSLAAMSNLASMAGGLQQSLQMSQTQLVGASKHSQQQQQQQLQQQLTQQQQQQQQFRGGSSTGGIGLLGPTGNGHGLGSGGTGGSAGFIDPLEHTLNSFEQSIKSEALGLNLLNDIPAALMKQDLTGAAHQSLLPQLTADLCMAHFQTQMQQHHAASNGFANDFNGGGALNGSMGLAAAATMGGMGQMVMNTMAAATTNTLMGSMSSMFDPLQNFIRPGGGAGTGGGGGYPPTSGTAGINPPTSGSGGSGGGNMLQERTIDLTHAGGVGGGAVSGNPAAAGGGAMVPTTGNGGGIGGGGMLGSITVKKEEPGIGGGNATSAGTNNGGGGGAGNNNNSKFMLTPKPIEDLLINPNEKKMGTTPPPADVKGNFSHAFNKGGVAHGHDQNLKNAWSQLASAGSPQNTPSSNKPKQAMDSFQAFRNKAKEKLDRQQQQELKRSQKEQAEKELKRQQEQQKIKQEEFNNGRSKVTIEPVLPPRVVEEVKASPQGSPSPATPTTPHALDRSAAKRAELRRLEQERRRREAMAGQIDMNMQSDLMAAFEESL</sequence>
<name>A0A2M4B8G8_9DIPT</name>
<evidence type="ECO:0000256" key="4">
    <source>
        <dbReference type="SAM" id="MobiDB-lite"/>
    </source>
</evidence>
<feature type="compositionally biased region" description="Low complexity" evidence="4">
    <location>
        <begin position="1388"/>
        <end position="1398"/>
    </location>
</feature>
<dbReference type="PROSITE" id="PS00633">
    <property type="entry name" value="BROMODOMAIN_1"/>
    <property type="match status" value="2"/>
</dbReference>
<feature type="domain" description="Bromo" evidence="5">
    <location>
        <begin position="49"/>
        <end position="121"/>
    </location>
</feature>
<accession>A0A2M4B8G8</accession>
<feature type="region of interest" description="Disordered" evidence="4">
    <location>
        <begin position="802"/>
        <end position="903"/>
    </location>
</feature>
<feature type="compositionally biased region" description="Low complexity" evidence="4">
    <location>
        <begin position="1824"/>
        <end position="1839"/>
    </location>
</feature>
<dbReference type="SMART" id="SM00297">
    <property type="entry name" value="BROMO"/>
    <property type="match status" value="2"/>
</dbReference>
<organism evidence="7">
    <name type="scientific">Anopheles marajoara</name>
    <dbReference type="NCBI Taxonomy" id="58244"/>
    <lineage>
        <taxon>Eukaryota</taxon>
        <taxon>Metazoa</taxon>
        <taxon>Ecdysozoa</taxon>
        <taxon>Arthropoda</taxon>
        <taxon>Hexapoda</taxon>
        <taxon>Insecta</taxon>
        <taxon>Pterygota</taxon>
        <taxon>Neoptera</taxon>
        <taxon>Endopterygota</taxon>
        <taxon>Diptera</taxon>
        <taxon>Nematocera</taxon>
        <taxon>Culicoidea</taxon>
        <taxon>Culicidae</taxon>
        <taxon>Anophelinae</taxon>
        <taxon>Anopheles</taxon>
    </lineage>
</organism>
<dbReference type="InterPro" id="IPR038336">
    <property type="entry name" value="NET_sf"/>
</dbReference>
<feature type="compositionally biased region" description="Polar residues" evidence="4">
    <location>
        <begin position="1200"/>
        <end position="1212"/>
    </location>
</feature>
<dbReference type="GO" id="GO:0006355">
    <property type="term" value="P:regulation of DNA-templated transcription"/>
    <property type="evidence" value="ECO:0007669"/>
    <property type="project" value="TreeGrafter"/>
</dbReference>
<dbReference type="InterPro" id="IPR036427">
    <property type="entry name" value="Bromodomain-like_sf"/>
</dbReference>
<feature type="compositionally biased region" description="Low complexity" evidence="4">
    <location>
        <begin position="861"/>
        <end position="882"/>
    </location>
</feature>
<dbReference type="Pfam" id="PF17035">
    <property type="entry name" value="BET"/>
    <property type="match status" value="1"/>
</dbReference>
<dbReference type="FunFam" id="1.20.1270.220:FF:000001">
    <property type="entry name" value="bromodomain-containing protein 2 isoform X1"/>
    <property type="match status" value="1"/>
</dbReference>
<dbReference type="GO" id="GO:0000785">
    <property type="term" value="C:chromatin"/>
    <property type="evidence" value="ECO:0007669"/>
    <property type="project" value="TreeGrafter"/>
</dbReference>
<feature type="compositionally biased region" description="Basic and acidic residues" evidence="4">
    <location>
        <begin position="812"/>
        <end position="830"/>
    </location>
</feature>
<keyword evidence="7" id="KW-0648">Protein biosynthesis</keyword>
<dbReference type="InterPro" id="IPR043508">
    <property type="entry name" value="Bromo_Brdt_I"/>
</dbReference>
<dbReference type="InterPro" id="IPR050935">
    <property type="entry name" value="Bromo_chromatin_reader"/>
</dbReference>
<dbReference type="InterPro" id="IPR001487">
    <property type="entry name" value="Bromodomain"/>
</dbReference>
<feature type="region of interest" description="Disordered" evidence="4">
    <location>
        <begin position="522"/>
        <end position="558"/>
    </location>
</feature>
<dbReference type="SUPFAM" id="SSF47370">
    <property type="entry name" value="Bromodomain"/>
    <property type="match status" value="2"/>
</dbReference>
<dbReference type="FunFam" id="1.20.920.10:FF:000002">
    <property type="entry name" value="Bromodomain-containing protein 4"/>
    <property type="match status" value="1"/>
</dbReference>
<feature type="compositionally biased region" description="Low complexity" evidence="4">
    <location>
        <begin position="1218"/>
        <end position="1235"/>
    </location>
</feature>
<dbReference type="InterPro" id="IPR027353">
    <property type="entry name" value="NET_dom"/>
</dbReference>
<dbReference type="GO" id="GO:0006338">
    <property type="term" value="P:chromatin remodeling"/>
    <property type="evidence" value="ECO:0007669"/>
    <property type="project" value="TreeGrafter"/>
</dbReference>
<feature type="compositionally biased region" description="Basic residues" evidence="4">
    <location>
        <begin position="585"/>
        <end position="599"/>
    </location>
</feature>
<evidence type="ECO:0000256" key="2">
    <source>
        <dbReference type="ARBA" id="ARBA00023117"/>
    </source>
</evidence>
<feature type="region of interest" description="Disordered" evidence="4">
    <location>
        <begin position="1029"/>
        <end position="1070"/>
    </location>
</feature>
<keyword evidence="1" id="KW-0677">Repeat</keyword>
<feature type="region of interest" description="Disordered" evidence="4">
    <location>
        <begin position="1388"/>
        <end position="1419"/>
    </location>
</feature>
<feature type="compositionally biased region" description="Gly residues" evidence="4">
    <location>
        <begin position="1399"/>
        <end position="1419"/>
    </location>
</feature>
<feature type="compositionally biased region" description="Low complexity" evidence="4">
    <location>
        <begin position="257"/>
        <end position="266"/>
    </location>
</feature>
<feature type="compositionally biased region" description="Basic residues" evidence="4">
    <location>
        <begin position="802"/>
        <end position="811"/>
    </location>
</feature>
<feature type="domain" description="Bromo" evidence="5">
    <location>
        <begin position="430"/>
        <end position="502"/>
    </location>
</feature>
<feature type="region of interest" description="Disordered" evidence="4">
    <location>
        <begin position="1121"/>
        <end position="1156"/>
    </location>
</feature>
<feature type="region of interest" description="Disordered" evidence="4">
    <location>
        <begin position="644"/>
        <end position="736"/>
    </location>
</feature>
<dbReference type="Gene3D" id="1.20.1270.220">
    <property type="match status" value="1"/>
</dbReference>
<feature type="compositionally biased region" description="Pro residues" evidence="4">
    <location>
        <begin position="644"/>
        <end position="657"/>
    </location>
</feature>
<dbReference type="PANTHER" id="PTHR22880">
    <property type="entry name" value="FALZ-RELATED BROMODOMAIN-CONTAINING PROTEINS"/>
    <property type="match status" value="1"/>
</dbReference>
<feature type="compositionally biased region" description="Gly residues" evidence="4">
    <location>
        <begin position="1557"/>
        <end position="1569"/>
    </location>
</feature>
<feature type="region of interest" description="Disordered" evidence="4">
    <location>
        <begin position="1200"/>
        <end position="1235"/>
    </location>
</feature>
<dbReference type="PANTHER" id="PTHR22880:SF225">
    <property type="entry name" value="BROMODOMAIN-CONTAINING PROTEIN BET-1-RELATED"/>
    <property type="match status" value="1"/>
</dbReference>
<dbReference type="InterPro" id="IPR043509">
    <property type="entry name" value="Bromo_Brdt_II"/>
</dbReference>
<dbReference type="InterPro" id="IPR031354">
    <property type="entry name" value="BRD4_CDT"/>
</dbReference>
<reference evidence="7" key="1">
    <citation type="submission" date="2018-01" db="EMBL/GenBank/DDBJ databases">
        <title>An insight into the sialome of Amazonian anophelines.</title>
        <authorList>
            <person name="Ribeiro J.M."/>
            <person name="Scarpassa V."/>
            <person name="Calvo E."/>
        </authorList>
    </citation>
    <scope>NUCLEOTIDE SEQUENCE</scope>
    <source>
        <tissue evidence="7">Salivary glands</tissue>
    </source>
</reference>
<proteinExistence type="predicted"/>
<dbReference type="GO" id="GO:0005634">
    <property type="term" value="C:nucleus"/>
    <property type="evidence" value="ECO:0007669"/>
    <property type="project" value="TreeGrafter"/>
</dbReference>
<dbReference type="EMBL" id="GGFJ01000185">
    <property type="protein sequence ID" value="MBW49326.1"/>
    <property type="molecule type" value="Transcribed_RNA"/>
</dbReference>
<dbReference type="InterPro" id="IPR018359">
    <property type="entry name" value="Bromodomain_CS"/>
</dbReference>
<dbReference type="Pfam" id="PF00439">
    <property type="entry name" value="Bromodomain"/>
    <property type="match status" value="2"/>
</dbReference>
<dbReference type="PRINTS" id="PR00503">
    <property type="entry name" value="BROMODOMAIN"/>
</dbReference>
<feature type="compositionally biased region" description="Low complexity" evidence="4">
    <location>
        <begin position="1124"/>
        <end position="1152"/>
    </location>
</feature>
<feature type="region of interest" description="Disordered" evidence="4">
    <location>
        <begin position="247"/>
        <end position="266"/>
    </location>
</feature>
<dbReference type="GO" id="GO:0003743">
    <property type="term" value="F:translation initiation factor activity"/>
    <property type="evidence" value="ECO:0007669"/>
    <property type="project" value="UniProtKB-KW"/>
</dbReference>
<feature type="domain" description="NET" evidence="6">
    <location>
        <begin position="722"/>
        <end position="804"/>
    </location>
</feature>
<feature type="region of interest" description="Disordered" evidence="4">
    <location>
        <begin position="1557"/>
        <end position="1594"/>
    </location>
</feature>
<feature type="region of interest" description="Disordered" evidence="4">
    <location>
        <begin position="1692"/>
        <end position="1884"/>
    </location>
</feature>
<feature type="region of interest" description="Disordered" evidence="4">
    <location>
        <begin position="1641"/>
        <end position="1680"/>
    </location>
</feature>
<dbReference type="Pfam" id="PF17105">
    <property type="entry name" value="BRD4_CDT"/>
    <property type="match status" value="1"/>
</dbReference>
<feature type="compositionally biased region" description="Acidic residues" evidence="4">
    <location>
        <begin position="546"/>
        <end position="557"/>
    </location>
</feature>
<dbReference type="CDD" id="cd05497">
    <property type="entry name" value="Bromo_Brdt_I_like"/>
    <property type="match status" value="1"/>
</dbReference>
<feature type="region of interest" description="Disordered" evidence="4">
    <location>
        <begin position="584"/>
        <end position="613"/>
    </location>
</feature>
<dbReference type="PROSITE" id="PS51525">
    <property type="entry name" value="NET"/>
    <property type="match status" value="1"/>
</dbReference>
<evidence type="ECO:0000259" key="5">
    <source>
        <dbReference type="PROSITE" id="PS50014"/>
    </source>
</evidence>
<keyword evidence="7" id="KW-0396">Initiation factor</keyword>
<evidence type="ECO:0000259" key="6">
    <source>
        <dbReference type="PROSITE" id="PS51525"/>
    </source>
</evidence>
<dbReference type="Gene3D" id="1.20.920.10">
    <property type="entry name" value="Bromodomain-like"/>
    <property type="match status" value="2"/>
</dbReference>
<dbReference type="FunFam" id="1.20.920.10:FF:000003">
    <property type="entry name" value="Bromodomain-containing protein 2"/>
    <property type="match status" value="1"/>
</dbReference>
<feature type="compositionally biased region" description="Gly residues" evidence="4">
    <location>
        <begin position="675"/>
        <end position="684"/>
    </location>
</feature>
<evidence type="ECO:0000256" key="3">
    <source>
        <dbReference type="PROSITE-ProRule" id="PRU00035"/>
    </source>
</evidence>
<feature type="compositionally biased region" description="Polar residues" evidence="4">
    <location>
        <begin position="1727"/>
        <end position="1749"/>
    </location>
</feature>
<keyword evidence="2 3" id="KW-0103">Bromodomain</keyword>
<protein>
    <submittedName>
        <fullName evidence="7">Putative transcription initiation factor tfiid subunit bdf1</fullName>
    </submittedName>
</protein>
<feature type="region of interest" description="Disordered" evidence="4">
    <location>
        <begin position="388"/>
        <end position="410"/>
    </location>
</feature>
<dbReference type="CDD" id="cd05498">
    <property type="entry name" value="Bromo_Brdt_II_like"/>
    <property type="match status" value="1"/>
</dbReference>
<feature type="region of interest" description="Disordered" evidence="4">
    <location>
        <begin position="142"/>
        <end position="164"/>
    </location>
</feature>